<evidence type="ECO:0000313" key="3">
    <source>
        <dbReference type="Proteomes" id="UP000010931"/>
    </source>
</evidence>
<dbReference type="Proteomes" id="UP000010931">
    <property type="component" value="Unassembled WGS sequence"/>
</dbReference>
<dbReference type="RefSeq" id="WP_006377155.1">
    <property type="nucleotide sequence ID" value="NZ_AEJB01000272.1"/>
</dbReference>
<evidence type="ECO:0000256" key="1">
    <source>
        <dbReference type="SAM" id="MobiDB-lite"/>
    </source>
</evidence>
<dbReference type="AlphaFoldDB" id="L7F948"/>
<evidence type="ECO:0000313" key="2">
    <source>
        <dbReference type="EMBL" id="ELP67629.1"/>
    </source>
</evidence>
<name>L7F948_STRT8</name>
<proteinExistence type="predicted"/>
<protein>
    <submittedName>
        <fullName evidence="2">Uncharacterized protein</fullName>
    </submittedName>
</protein>
<comment type="caution">
    <text evidence="2">The sequence shown here is derived from an EMBL/GenBank/DDBJ whole genome shotgun (WGS) entry which is preliminary data.</text>
</comment>
<reference evidence="2 3" key="1">
    <citation type="journal article" date="2011" name="Plasmid">
        <title>Streptomyces turgidiscabies Car8 contains a modular pathogenicity island that shares virulence genes with other actinobacterial plant pathogens.</title>
        <authorList>
            <person name="Huguet-Tapia J.C."/>
            <person name="Badger J.H."/>
            <person name="Loria R."/>
            <person name="Pettis G.S."/>
        </authorList>
    </citation>
    <scope>NUCLEOTIDE SEQUENCE [LARGE SCALE GENOMIC DNA]</scope>
    <source>
        <strain evidence="2 3">Car8</strain>
    </source>
</reference>
<feature type="compositionally biased region" description="Low complexity" evidence="1">
    <location>
        <begin position="149"/>
        <end position="186"/>
    </location>
</feature>
<sequence>MSQPEPLTEQQLAHWKRRALQAEAAVGLALWMRPLTPGGRRQVTGEPESAEQLCDRLRQNIAATYPHLIVRHEHQKIEVFELADGCGCDPNADDYEDEHSESSDEGDDLCVKRRLGFICDSCENEDGDGPAWKPYAVEWPCPPIAALDPASTETAAPAPSVAPLAASQPSEAAGEGETGERATAGRVGDSGTDTATDPGWCTFGEDDAPGSGCILPAGHQPPNRHIVTPGDTDDDL</sequence>
<keyword evidence="3" id="KW-1185">Reference proteome</keyword>
<accession>L7F948</accession>
<gene>
    <name evidence="2" type="ORF">STRTUCAR8_08605</name>
</gene>
<organism evidence="2 3">
    <name type="scientific">Streptomyces turgidiscabies (strain Car8)</name>
    <dbReference type="NCBI Taxonomy" id="698760"/>
    <lineage>
        <taxon>Bacteria</taxon>
        <taxon>Bacillati</taxon>
        <taxon>Actinomycetota</taxon>
        <taxon>Actinomycetes</taxon>
        <taxon>Kitasatosporales</taxon>
        <taxon>Streptomycetaceae</taxon>
        <taxon>Streptomyces</taxon>
    </lineage>
</organism>
<feature type="region of interest" description="Disordered" evidence="1">
    <location>
        <begin position="148"/>
        <end position="236"/>
    </location>
</feature>
<dbReference type="PATRIC" id="fig|698760.3.peg.3619"/>
<dbReference type="EMBL" id="AEJB01000272">
    <property type="protein sequence ID" value="ELP67629.1"/>
    <property type="molecule type" value="Genomic_DNA"/>
</dbReference>